<name>A9DPZ7_9FLAO</name>
<evidence type="ECO:0000259" key="1">
    <source>
        <dbReference type="Pfam" id="PF04536"/>
    </source>
</evidence>
<dbReference type="PANTHER" id="PTHR30373">
    <property type="entry name" value="UPF0603 PROTEIN YGCG"/>
    <property type="match status" value="1"/>
</dbReference>
<gene>
    <name evidence="2" type="ORF">KAOT1_20437</name>
</gene>
<organism evidence="2 3">
    <name type="scientific">Kordia algicida OT-1</name>
    <dbReference type="NCBI Taxonomy" id="391587"/>
    <lineage>
        <taxon>Bacteria</taxon>
        <taxon>Pseudomonadati</taxon>
        <taxon>Bacteroidota</taxon>
        <taxon>Flavobacteriia</taxon>
        <taxon>Flavobacteriales</taxon>
        <taxon>Flavobacteriaceae</taxon>
        <taxon>Kordia</taxon>
    </lineage>
</organism>
<dbReference type="AlphaFoldDB" id="A9DPZ7"/>
<dbReference type="STRING" id="391587.KAOT1_20437"/>
<keyword evidence="3" id="KW-1185">Reference proteome</keyword>
<dbReference type="eggNOG" id="COG3762">
    <property type="taxonomic scope" value="Bacteria"/>
</dbReference>
<dbReference type="RefSeq" id="WP_007096616.1">
    <property type="nucleotide sequence ID" value="NZ_CP142125.1"/>
</dbReference>
<dbReference type="InterPro" id="IPR007621">
    <property type="entry name" value="TPM_dom"/>
</dbReference>
<protein>
    <recommendedName>
        <fullName evidence="1">TPM domain-containing protein</fullName>
    </recommendedName>
</protein>
<reference evidence="2 3" key="1">
    <citation type="journal article" date="2011" name="J. Bacteriol.">
        <title>Genome sequence of the algicidal bacterium Kordia algicida OT-1.</title>
        <authorList>
            <person name="Lee H.S."/>
            <person name="Kang S.G."/>
            <person name="Kwon K.K."/>
            <person name="Lee J.H."/>
            <person name="Kim S.J."/>
        </authorList>
    </citation>
    <scope>NUCLEOTIDE SEQUENCE [LARGE SCALE GENOMIC DNA]</scope>
    <source>
        <strain evidence="2 3">OT-1</strain>
    </source>
</reference>
<dbReference type="Pfam" id="PF04536">
    <property type="entry name" value="TPM_phosphatase"/>
    <property type="match status" value="1"/>
</dbReference>
<proteinExistence type="predicted"/>
<dbReference type="OrthoDB" id="9786161at2"/>
<dbReference type="EMBL" id="ABIB01000002">
    <property type="protein sequence ID" value="EDP97568.1"/>
    <property type="molecule type" value="Genomic_DNA"/>
</dbReference>
<feature type="domain" description="TPM" evidence="1">
    <location>
        <begin position="5"/>
        <end position="119"/>
    </location>
</feature>
<dbReference type="Proteomes" id="UP000002945">
    <property type="component" value="Unassembled WGS sequence"/>
</dbReference>
<dbReference type="Gene3D" id="3.10.310.50">
    <property type="match status" value="1"/>
</dbReference>
<sequence>MSKVEDFLSAEEEQEIVAAIRTAERSTSGEIRIHIEDHCDVDTFDRTLEVFHLLKMDNTRLRNGVLIYVAVRDKKFVIYGDKGINDVVPCDFWDTTRDVMRNYFQEGNFTKGLIEGVLKAGLELQAHFPWDAHTHEDELPNEISRG</sequence>
<evidence type="ECO:0000313" key="2">
    <source>
        <dbReference type="EMBL" id="EDP97568.1"/>
    </source>
</evidence>
<accession>A9DPZ7</accession>
<comment type="caution">
    <text evidence="2">The sequence shown here is derived from an EMBL/GenBank/DDBJ whole genome shotgun (WGS) entry which is preliminary data.</text>
</comment>
<dbReference type="PANTHER" id="PTHR30373:SF8">
    <property type="entry name" value="BLL7265 PROTEIN"/>
    <property type="match status" value="1"/>
</dbReference>
<evidence type="ECO:0000313" key="3">
    <source>
        <dbReference type="Proteomes" id="UP000002945"/>
    </source>
</evidence>
<dbReference type="HOGENOM" id="CLU_086382_1_1_10"/>